<feature type="domain" description="Flavin reductase like" evidence="5">
    <location>
        <begin position="22"/>
        <end position="176"/>
    </location>
</feature>
<evidence type="ECO:0000256" key="3">
    <source>
        <dbReference type="ARBA" id="ARBA00022643"/>
    </source>
</evidence>
<comment type="caution">
    <text evidence="6">The sequence shown here is derived from an EMBL/GenBank/DDBJ whole genome shotgun (WGS) entry which is preliminary data.</text>
</comment>
<evidence type="ECO:0000259" key="5">
    <source>
        <dbReference type="SMART" id="SM00903"/>
    </source>
</evidence>
<keyword evidence="2" id="KW-0285">Flavoprotein</keyword>
<proteinExistence type="inferred from homology"/>
<evidence type="ECO:0000313" key="6">
    <source>
        <dbReference type="EMBL" id="GGP06514.1"/>
    </source>
</evidence>
<evidence type="ECO:0000256" key="1">
    <source>
        <dbReference type="ARBA" id="ARBA00001917"/>
    </source>
</evidence>
<dbReference type="EMBL" id="BMLV01000007">
    <property type="protein sequence ID" value="GGP06514.1"/>
    <property type="molecule type" value="Genomic_DNA"/>
</dbReference>
<organism evidence="6 7">
    <name type="scientific">Cloacibacterium rupense</name>
    <dbReference type="NCBI Taxonomy" id="517423"/>
    <lineage>
        <taxon>Bacteria</taxon>
        <taxon>Pseudomonadati</taxon>
        <taxon>Bacteroidota</taxon>
        <taxon>Flavobacteriia</taxon>
        <taxon>Flavobacteriales</taxon>
        <taxon>Weeksellaceae</taxon>
    </lineage>
</organism>
<comment type="cofactor">
    <cofactor evidence="1">
        <name>FMN</name>
        <dbReference type="ChEBI" id="CHEBI:58210"/>
    </cofactor>
</comment>
<dbReference type="SUPFAM" id="SSF50475">
    <property type="entry name" value="FMN-binding split barrel"/>
    <property type="match status" value="1"/>
</dbReference>
<dbReference type="RefSeq" id="WP_188618650.1">
    <property type="nucleotide sequence ID" value="NZ_BMLV01000007.1"/>
</dbReference>
<accession>A0ABQ2NNN7</accession>
<dbReference type="InterPro" id="IPR002563">
    <property type="entry name" value="Flavin_Rdtase-like_dom"/>
</dbReference>
<evidence type="ECO:0000256" key="2">
    <source>
        <dbReference type="ARBA" id="ARBA00022630"/>
    </source>
</evidence>
<dbReference type="PANTHER" id="PTHR33798:SF5">
    <property type="entry name" value="FLAVIN REDUCTASE LIKE DOMAIN-CONTAINING PROTEIN"/>
    <property type="match status" value="1"/>
</dbReference>
<evidence type="ECO:0000313" key="7">
    <source>
        <dbReference type="Proteomes" id="UP000620064"/>
    </source>
</evidence>
<gene>
    <name evidence="6" type="ORF">GCM10010992_26820</name>
</gene>
<evidence type="ECO:0000256" key="4">
    <source>
        <dbReference type="ARBA" id="ARBA00038054"/>
    </source>
</evidence>
<reference evidence="7" key="1">
    <citation type="journal article" date="2019" name="Int. J. Syst. Evol. Microbiol.">
        <title>The Global Catalogue of Microorganisms (GCM) 10K type strain sequencing project: providing services to taxonomists for standard genome sequencing and annotation.</title>
        <authorList>
            <consortium name="The Broad Institute Genomics Platform"/>
            <consortium name="The Broad Institute Genome Sequencing Center for Infectious Disease"/>
            <person name="Wu L."/>
            <person name="Ma J."/>
        </authorList>
    </citation>
    <scope>NUCLEOTIDE SEQUENCE [LARGE SCALE GENOMIC DNA]</scope>
    <source>
        <strain evidence="7">CGMCC 1.7656</strain>
    </source>
</reference>
<dbReference type="SMART" id="SM00903">
    <property type="entry name" value="Flavin_Reduct"/>
    <property type="match status" value="1"/>
</dbReference>
<comment type="similarity">
    <text evidence="4">Belongs to the flavoredoxin family.</text>
</comment>
<dbReference type="Proteomes" id="UP000620064">
    <property type="component" value="Unassembled WGS sequence"/>
</dbReference>
<dbReference type="Gene3D" id="2.30.110.10">
    <property type="entry name" value="Electron Transport, Fmn-binding Protein, Chain A"/>
    <property type="match status" value="1"/>
</dbReference>
<keyword evidence="3" id="KW-0288">FMN</keyword>
<dbReference type="Pfam" id="PF01613">
    <property type="entry name" value="Flavin_Reduct"/>
    <property type="match status" value="1"/>
</dbReference>
<protein>
    <submittedName>
        <fullName evidence="6">Flavin reductase</fullName>
    </submittedName>
</protein>
<sequence length="273" mass="30354">MKQILPKDITPFELQSVLQHSVAPRPIALASTIDKDGNVNVSPFSFFNMFSTNPPILIFSPSRRVRGNTIKHTLENVLEIPEVVIGNVNFDMVQQVSLSSTEYEKGVNEFVKSGLTMKPADLVKPPLIAESPVNFECKVLEIKTLGTEAGAGNLVICEVLKIHIQEQFLDENGNLDQKKLNLVSRLGANWYGKTSEETLFEVPKPLQNKGIGYDQLPTEIKNSKIFTGNDLGMLANVEVLPAGSFYSEESKHLEAQQFLLQSKIEEAWKVLTL</sequence>
<keyword evidence="7" id="KW-1185">Reference proteome</keyword>
<name>A0ABQ2NNN7_9FLAO</name>
<dbReference type="InterPro" id="IPR012349">
    <property type="entry name" value="Split_barrel_FMN-bd"/>
</dbReference>
<dbReference type="PANTHER" id="PTHR33798">
    <property type="entry name" value="FLAVOPROTEIN OXYGENASE"/>
    <property type="match status" value="1"/>
</dbReference>